<name>A0AAW2I3I0_9NEOP</name>
<proteinExistence type="predicted"/>
<sequence>MGRATVFLAPVLVFLVFRAGASGTRQEDSKFSSFDLVIPENGTGLAKEDAVGNGTAKAPRTDLVSLLNAYDVSAIRRVWQKESGRLSDGCRRDTNTFLTALEDSQLWALKVYRHKLRSGVHSGRYVNATEEKMSFRKFSTTVHSYSADDA</sequence>
<feature type="signal peptide" evidence="1">
    <location>
        <begin position="1"/>
        <end position="23"/>
    </location>
</feature>
<organism evidence="2">
    <name type="scientific">Menopon gallinae</name>
    <name type="common">poultry shaft louse</name>
    <dbReference type="NCBI Taxonomy" id="328185"/>
    <lineage>
        <taxon>Eukaryota</taxon>
        <taxon>Metazoa</taxon>
        <taxon>Ecdysozoa</taxon>
        <taxon>Arthropoda</taxon>
        <taxon>Hexapoda</taxon>
        <taxon>Insecta</taxon>
        <taxon>Pterygota</taxon>
        <taxon>Neoptera</taxon>
        <taxon>Paraneoptera</taxon>
        <taxon>Psocodea</taxon>
        <taxon>Troctomorpha</taxon>
        <taxon>Phthiraptera</taxon>
        <taxon>Amblycera</taxon>
        <taxon>Menoponidae</taxon>
        <taxon>Menopon</taxon>
    </lineage>
</organism>
<protein>
    <submittedName>
        <fullName evidence="2">Uncharacterized protein</fullName>
    </submittedName>
</protein>
<evidence type="ECO:0000256" key="1">
    <source>
        <dbReference type="SAM" id="SignalP"/>
    </source>
</evidence>
<gene>
    <name evidence="2" type="ORF">PYX00_003880</name>
</gene>
<dbReference type="AlphaFoldDB" id="A0AAW2I3I0"/>
<dbReference type="EMBL" id="JARGDH010000002">
    <property type="protein sequence ID" value="KAL0276273.1"/>
    <property type="molecule type" value="Genomic_DNA"/>
</dbReference>
<reference evidence="2" key="1">
    <citation type="journal article" date="2024" name="Gigascience">
        <title>Chromosome-level genome of the poultry shaft louse Menopon gallinae provides insight into the host-switching and adaptive evolution of parasitic lice.</title>
        <authorList>
            <person name="Xu Y."/>
            <person name="Ma L."/>
            <person name="Liu S."/>
            <person name="Liang Y."/>
            <person name="Liu Q."/>
            <person name="He Z."/>
            <person name="Tian L."/>
            <person name="Duan Y."/>
            <person name="Cai W."/>
            <person name="Li H."/>
            <person name="Song F."/>
        </authorList>
    </citation>
    <scope>NUCLEOTIDE SEQUENCE</scope>
    <source>
        <strain evidence="2">Cailab_2023a</strain>
    </source>
</reference>
<evidence type="ECO:0000313" key="2">
    <source>
        <dbReference type="EMBL" id="KAL0276273.1"/>
    </source>
</evidence>
<comment type="caution">
    <text evidence="2">The sequence shown here is derived from an EMBL/GenBank/DDBJ whole genome shotgun (WGS) entry which is preliminary data.</text>
</comment>
<feature type="chain" id="PRO_5043833944" evidence="1">
    <location>
        <begin position="24"/>
        <end position="150"/>
    </location>
</feature>
<accession>A0AAW2I3I0</accession>
<keyword evidence="1" id="KW-0732">Signal</keyword>